<evidence type="ECO:0000256" key="1">
    <source>
        <dbReference type="ARBA" id="ARBA00007958"/>
    </source>
</evidence>
<reference evidence="5" key="3">
    <citation type="submission" date="2016-11" db="EMBL/GenBank/DDBJ databases">
        <authorList>
            <person name="Varghese N."/>
            <person name="Submissions S."/>
        </authorList>
    </citation>
    <scope>NUCLEOTIDE SEQUENCE [LARGE SCALE GENOMIC DNA]</scope>
    <source>
        <strain evidence="5">DX253</strain>
    </source>
</reference>
<protein>
    <submittedName>
        <fullName evidence="2">HAD-superfamily hydrolase, subfamily IA, variant 3</fullName>
    </submittedName>
    <submittedName>
        <fullName evidence="3">Haloacid dehalogenase superfamily, subfamily IA, variant 3 with third motif having DD or ED/haloacid dehalogenase superfamily, subfamily IA, variant 1 with third motif having Dx(3-4)D or Dx(3-4)E</fullName>
    </submittedName>
</protein>
<organism evidence="2 4">
    <name type="scientific">Haladaptatus paucihalophilus DX253</name>
    <dbReference type="NCBI Taxonomy" id="797209"/>
    <lineage>
        <taxon>Archaea</taxon>
        <taxon>Methanobacteriati</taxon>
        <taxon>Methanobacteriota</taxon>
        <taxon>Stenosarchaea group</taxon>
        <taxon>Halobacteria</taxon>
        <taxon>Halobacteriales</taxon>
        <taxon>Haladaptataceae</taxon>
        <taxon>Haladaptatus</taxon>
    </lineage>
</organism>
<dbReference type="InterPro" id="IPR036412">
    <property type="entry name" value="HAD-like_sf"/>
</dbReference>
<dbReference type="InterPro" id="IPR041492">
    <property type="entry name" value="HAD_2"/>
</dbReference>
<dbReference type="OrthoDB" id="372285at2157"/>
<dbReference type="GO" id="GO:0016787">
    <property type="term" value="F:hydrolase activity"/>
    <property type="evidence" value="ECO:0007669"/>
    <property type="project" value="UniProtKB-KW"/>
</dbReference>
<dbReference type="SUPFAM" id="SSF56784">
    <property type="entry name" value="HAD-like"/>
    <property type="match status" value="1"/>
</dbReference>
<comment type="similarity">
    <text evidence="1">Belongs to the HAD-like hydrolase superfamily.</text>
</comment>
<dbReference type="PANTHER" id="PTHR18901:SF38">
    <property type="entry name" value="PSEUDOURIDINE-5'-PHOSPHATASE"/>
    <property type="match status" value="1"/>
</dbReference>
<evidence type="ECO:0000313" key="3">
    <source>
        <dbReference type="EMBL" id="SHL55447.1"/>
    </source>
</evidence>
<evidence type="ECO:0000313" key="5">
    <source>
        <dbReference type="Proteomes" id="UP000184203"/>
    </source>
</evidence>
<sequence>MQGSNAVLFDMDGVIVNSEDFWVELEEETIFPEVGVEDIGDNEITGMNYREIYDYLDAEYGTDVTKEEFVALYNEIAEDLYGEHVSLMDGFHDLLDGLREDGVEVALVSSSPHDWIEIVIDRFDLEFEEVVSADDIDAPGKPEPAIYEYAAGLLDYRADECAAVEDSEHGVESAARAGTYCVGYPNGAKDLDLSMANVVVSSPAELREELLTRPARTERQ</sequence>
<dbReference type="eggNOG" id="arCOG02293">
    <property type="taxonomic scope" value="Archaea"/>
</dbReference>
<dbReference type="STRING" id="797209.GCA_000376445_02312"/>
<dbReference type="EMBL" id="AEMG01000022">
    <property type="protein sequence ID" value="EFW90686.1"/>
    <property type="molecule type" value="Genomic_DNA"/>
</dbReference>
<name>E7QXY5_HALPU</name>
<evidence type="ECO:0000313" key="2">
    <source>
        <dbReference type="EMBL" id="EFW90686.1"/>
    </source>
</evidence>
<dbReference type="NCBIfam" id="TIGR01549">
    <property type="entry name" value="HAD-SF-IA-v1"/>
    <property type="match status" value="1"/>
</dbReference>
<dbReference type="RefSeq" id="WP_007982291.1">
    <property type="nucleotide sequence ID" value="NZ_AEMG01000022.1"/>
</dbReference>
<keyword evidence="5" id="KW-1185">Reference proteome</keyword>
<reference evidence="3" key="2">
    <citation type="submission" date="2016-11" db="EMBL/GenBank/DDBJ databases">
        <authorList>
            <person name="Jaros S."/>
            <person name="Januszkiewicz K."/>
            <person name="Wedrychowicz H."/>
        </authorList>
    </citation>
    <scope>NUCLEOTIDE SEQUENCE [LARGE SCALE GENOMIC DNA]</scope>
    <source>
        <strain evidence="3">DX253</strain>
    </source>
</reference>
<dbReference type="EMBL" id="FRAN01000008">
    <property type="protein sequence ID" value="SHL55447.1"/>
    <property type="molecule type" value="Genomic_DNA"/>
</dbReference>
<dbReference type="SFLD" id="SFLDS00003">
    <property type="entry name" value="Haloacid_Dehalogenase"/>
    <property type="match status" value="1"/>
</dbReference>
<dbReference type="Gene3D" id="1.10.150.240">
    <property type="entry name" value="Putative phosphatase, domain 2"/>
    <property type="match status" value="1"/>
</dbReference>
<gene>
    <name evidence="3" type="ORF">SAMN05444342_4084</name>
    <name evidence="2" type="ORF">ZOD2009_18370</name>
</gene>
<dbReference type="Pfam" id="PF13419">
    <property type="entry name" value="HAD_2"/>
    <property type="match status" value="1"/>
</dbReference>
<dbReference type="PATRIC" id="fig|797209.4.peg.3601"/>
<reference evidence="2 4" key="1">
    <citation type="journal article" date="2014" name="ISME J.">
        <title>Trehalose/2-sulfotrehalose biosynthesis and glycine-betaine uptake are widely spread mechanisms for osmoadaptation in the Halobacteriales.</title>
        <authorList>
            <person name="Youssef N.H."/>
            <person name="Savage-Ashlock K.N."/>
            <person name="McCully A.L."/>
            <person name="Luedtke B."/>
            <person name="Shaw E.I."/>
            <person name="Hoff W.D."/>
            <person name="Elshahed M.S."/>
        </authorList>
    </citation>
    <scope>NUCLEOTIDE SEQUENCE [LARGE SCALE GENOMIC DNA]</scope>
    <source>
        <strain evidence="2 4">DX253</strain>
    </source>
</reference>
<dbReference type="Proteomes" id="UP000003751">
    <property type="component" value="Unassembled WGS sequence"/>
</dbReference>
<dbReference type="Proteomes" id="UP000184203">
    <property type="component" value="Unassembled WGS sequence"/>
</dbReference>
<keyword evidence="2" id="KW-0378">Hydrolase</keyword>
<dbReference type="SFLD" id="SFLDG01129">
    <property type="entry name" value="C1.5:_HAD__Beta-PGM__Phosphata"/>
    <property type="match status" value="1"/>
</dbReference>
<proteinExistence type="inferred from homology"/>
<dbReference type="AlphaFoldDB" id="E7QXY5"/>
<dbReference type="PANTHER" id="PTHR18901">
    <property type="entry name" value="2-DEOXYGLUCOSE-6-PHOSPHATE PHOSPHATASE 2"/>
    <property type="match status" value="1"/>
</dbReference>
<dbReference type="NCBIfam" id="TIGR01509">
    <property type="entry name" value="HAD-SF-IA-v3"/>
    <property type="match status" value="1"/>
</dbReference>
<dbReference type="InterPro" id="IPR023214">
    <property type="entry name" value="HAD_sf"/>
</dbReference>
<dbReference type="Gene3D" id="3.40.50.1000">
    <property type="entry name" value="HAD superfamily/HAD-like"/>
    <property type="match status" value="1"/>
</dbReference>
<evidence type="ECO:0000313" key="4">
    <source>
        <dbReference type="Proteomes" id="UP000003751"/>
    </source>
</evidence>
<dbReference type="InterPro" id="IPR006439">
    <property type="entry name" value="HAD-SF_hydro_IA"/>
</dbReference>
<accession>E7QXY5</accession>
<dbReference type="InterPro" id="IPR023198">
    <property type="entry name" value="PGP-like_dom2"/>
</dbReference>